<dbReference type="InterPro" id="IPR009061">
    <property type="entry name" value="DNA-bd_dom_put_sf"/>
</dbReference>
<dbReference type="NCBIfam" id="TIGR01764">
    <property type="entry name" value="excise"/>
    <property type="match status" value="1"/>
</dbReference>
<sequence>MNELMLTSIKKEELSALIENSVRKVLSENPASTNENPSPDFLTIDEASKFLNLAKATVYTLTSAGKIPVIKKGKRLYFTKQELMNWLKKGRKKTIEEIEEEAASYVLKNRFYAV</sequence>
<keyword evidence="3" id="KW-1185">Reference proteome</keyword>
<proteinExistence type="predicted"/>
<protein>
    <submittedName>
        <fullName evidence="2">Helix-turn-helix domain-containing protein</fullName>
    </submittedName>
</protein>
<dbReference type="RefSeq" id="WP_269428883.1">
    <property type="nucleotide sequence ID" value="NZ_JAPWGM010000007.1"/>
</dbReference>
<evidence type="ECO:0000313" key="3">
    <source>
        <dbReference type="Proteomes" id="UP001144347"/>
    </source>
</evidence>
<dbReference type="EMBL" id="JAPWGM010000007">
    <property type="protein sequence ID" value="MCZ4245840.1"/>
    <property type="molecule type" value="Genomic_DNA"/>
</dbReference>
<organism evidence="2 3">
    <name type="scientific">Pedobacter punctiformis</name>
    <dbReference type="NCBI Taxonomy" id="3004097"/>
    <lineage>
        <taxon>Bacteria</taxon>
        <taxon>Pseudomonadati</taxon>
        <taxon>Bacteroidota</taxon>
        <taxon>Sphingobacteriia</taxon>
        <taxon>Sphingobacteriales</taxon>
        <taxon>Sphingobacteriaceae</taxon>
        <taxon>Pedobacter</taxon>
    </lineage>
</organism>
<dbReference type="InterPro" id="IPR041657">
    <property type="entry name" value="HTH_17"/>
</dbReference>
<name>A0ABT4LD61_9SPHI</name>
<dbReference type="Pfam" id="PF12728">
    <property type="entry name" value="HTH_17"/>
    <property type="match status" value="1"/>
</dbReference>
<accession>A0ABT4LD61</accession>
<comment type="caution">
    <text evidence="2">The sequence shown here is derived from an EMBL/GenBank/DDBJ whole genome shotgun (WGS) entry which is preliminary data.</text>
</comment>
<evidence type="ECO:0000313" key="2">
    <source>
        <dbReference type="EMBL" id="MCZ4245840.1"/>
    </source>
</evidence>
<dbReference type="Proteomes" id="UP001144347">
    <property type="component" value="Unassembled WGS sequence"/>
</dbReference>
<feature type="domain" description="Helix-turn-helix" evidence="1">
    <location>
        <begin position="41"/>
        <end position="90"/>
    </location>
</feature>
<evidence type="ECO:0000259" key="1">
    <source>
        <dbReference type="Pfam" id="PF12728"/>
    </source>
</evidence>
<dbReference type="InterPro" id="IPR010093">
    <property type="entry name" value="SinI_DNA-bd"/>
</dbReference>
<gene>
    <name evidence="2" type="ORF">O0955_17650</name>
</gene>
<dbReference type="SUPFAM" id="SSF46955">
    <property type="entry name" value="Putative DNA-binding domain"/>
    <property type="match status" value="1"/>
</dbReference>
<reference evidence="2" key="1">
    <citation type="submission" date="2022-12" db="EMBL/GenBank/DDBJ databases">
        <title>Genome sequence of HCMS5-2.</title>
        <authorList>
            <person name="Woo H."/>
        </authorList>
    </citation>
    <scope>NUCLEOTIDE SEQUENCE</scope>
    <source>
        <strain evidence="2">HCMS5-2</strain>
    </source>
</reference>